<dbReference type="InterPro" id="IPR006094">
    <property type="entry name" value="Oxid_FAD_bind_N"/>
</dbReference>
<gene>
    <name evidence="2" type="ORF">VM1G_09891</name>
</gene>
<dbReference type="OrthoDB" id="415825at2759"/>
<evidence type="ECO:0000259" key="1">
    <source>
        <dbReference type="Pfam" id="PF01565"/>
    </source>
</evidence>
<dbReference type="Gene3D" id="3.30.465.10">
    <property type="match status" value="1"/>
</dbReference>
<protein>
    <recommendedName>
        <fullName evidence="1">FAD linked oxidase N-terminal domain-containing protein</fullName>
    </recommendedName>
</protein>
<dbReference type="InterPro" id="IPR016169">
    <property type="entry name" value="FAD-bd_PCMH_sub2"/>
</dbReference>
<dbReference type="Pfam" id="PF01565">
    <property type="entry name" value="FAD_binding_4"/>
    <property type="match status" value="1"/>
</dbReference>
<dbReference type="SMR" id="A0A194WDY4"/>
<name>A0A194WDY4_CYTMA</name>
<proteinExistence type="predicted"/>
<evidence type="ECO:0000313" key="3">
    <source>
        <dbReference type="Proteomes" id="UP000078559"/>
    </source>
</evidence>
<organism evidence="2 3">
    <name type="scientific">Cytospora mali</name>
    <name type="common">Apple Valsa canker fungus</name>
    <name type="synonym">Valsa mali</name>
    <dbReference type="NCBI Taxonomy" id="578113"/>
    <lineage>
        <taxon>Eukaryota</taxon>
        <taxon>Fungi</taxon>
        <taxon>Dikarya</taxon>
        <taxon>Ascomycota</taxon>
        <taxon>Pezizomycotina</taxon>
        <taxon>Sordariomycetes</taxon>
        <taxon>Sordariomycetidae</taxon>
        <taxon>Diaporthales</taxon>
        <taxon>Cytosporaceae</taxon>
        <taxon>Cytospora</taxon>
    </lineage>
</organism>
<dbReference type="AlphaFoldDB" id="A0A194WDY4"/>
<dbReference type="EMBL" id="CM003109">
    <property type="protein sequence ID" value="KUI74338.1"/>
    <property type="molecule type" value="Genomic_DNA"/>
</dbReference>
<dbReference type="InterPro" id="IPR036318">
    <property type="entry name" value="FAD-bd_PCMH-like_sf"/>
</dbReference>
<evidence type="ECO:0000313" key="2">
    <source>
        <dbReference type="EMBL" id="KUI74338.1"/>
    </source>
</evidence>
<accession>A0A194WDY4</accession>
<reference evidence="2" key="1">
    <citation type="submission" date="2014-12" db="EMBL/GenBank/DDBJ databases">
        <title>Genome Sequence of Valsa Canker Pathogens Uncovers a Specific Adaption of Colonization on Woody Bark.</title>
        <authorList>
            <person name="Yin Z."/>
            <person name="Liu H."/>
            <person name="Gao X."/>
            <person name="Li Z."/>
            <person name="Song N."/>
            <person name="Ke X."/>
            <person name="Dai Q."/>
            <person name="Wu Y."/>
            <person name="Sun Y."/>
            <person name="Xu J.-R."/>
            <person name="Kang Z.K."/>
            <person name="Wang L."/>
            <person name="Huang L."/>
        </authorList>
    </citation>
    <scope>NUCLEOTIDE SEQUENCE [LARGE SCALE GENOMIC DNA]</scope>
    <source>
        <strain evidence="2">03-8</strain>
    </source>
</reference>
<dbReference type="Proteomes" id="UP000078559">
    <property type="component" value="Chromosome 12"/>
</dbReference>
<keyword evidence="3" id="KW-1185">Reference proteome</keyword>
<dbReference type="SUPFAM" id="SSF56176">
    <property type="entry name" value="FAD-binding/transporter-associated domain-like"/>
    <property type="match status" value="1"/>
</dbReference>
<dbReference type="GO" id="GO:0050660">
    <property type="term" value="F:flavin adenine dinucleotide binding"/>
    <property type="evidence" value="ECO:0007669"/>
    <property type="project" value="InterPro"/>
</dbReference>
<sequence>MSARLRNPKIFNMQQYHHNSLTATLLIWLGICHVSLCSAHMQDLRALLTNQSNDWASTTTVSFPGSQEFTNATLRWDIYAPPTYSAAISPGTEADVVKSVKLATTHNISILATGRRHGYTTTLEKLQNGLAIDLSKLNSNSHSHFPYILANWVYFGPEDEALKTIDPILALQPTTVSINVVPWNQLANTFFFGTDPTPI</sequence>
<feature type="domain" description="FAD linked oxidase N-terminal" evidence="1">
    <location>
        <begin position="86"/>
        <end position="139"/>
    </location>
</feature>